<proteinExistence type="predicted"/>
<dbReference type="Proteomes" id="UP000029448">
    <property type="component" value="Unassembled WGS sequence"/>
</dbReference>
<name>A0A095B9S2_9PROT</name>
<reference evidence="1 2" key="1">
    <citation type="submission" date="2014-06" db="EMBL/GenBank/DDBJ databases">
        <title>Functional and comparative genomic analyses of the Drosophila gut microbiota identify candidate symbiosis factors.</title>
        <authorList>
            <person name="Newell P.D."/>
            <person name="Chaston J.M."/>
            <person name="Douglas A.E."/>
        </authorList>
    </citation>
    <scope>NUCLEOTIDE SEQUENCE [LARGE SCALE GENOMIC DNA]</scope>
    <source>
        <strain evidence="1 2">DmCS_006</strain>
    </source>
</reference>
<dbReference type="SUPFAM" id="SSF52540">
    <property type="entry name" value="P-loop containing nucleoside triphosphate hydrolases"/>
    <property type="match status" value="1"/>
</dbReference>
<dbReference type="InterPro" id="IPR027417">
    <property type="entry name" value="P-loop_NTPase"/>
</dbReference>
<evidence type="ECO:0000313" key="2">
    <source>
        <dbReference type="Proteomes" id="UP000029448"/>
    </source>
</evidence>
<dbReference type="STRING" id="104102.AtDm6_0733"/>
<dbReference type="RefSeq" id="WP_150395563.1">
    <property type="nucleotide sequence ID" value="NZ_JAUYUW010000001.1"/>
</dbReference>
<organism evidence="1 2">
    <name type="scientific">Acetobacter tropicalis</name>
    <dbReference type="NCBI Taxonomy" id="104102"/>
    <lineage>
        <taxon>Bacteria</taxon>
        <taxon>Pseudomonadati</taxon>
        <taxon>Pseudomonadota</taxon>
        <taxon>Alphaproteobacteria</taxon>
        <taxon>Acetobacterales</taxon>
        <taxon>Acetobacteraceae</taxon>
        <taxon>Acetobacter</taxon>
    </lineage>
</organism>
<dbReference type="Gene3D" id="3.40.50.300">
    <property type="entry name" value="P-loop containing nucleotide triphosphate hydrolases"/>
    <property type="match status" value="1"/>
</dbReference>
<evidence type="ECO:0000313" key="1">
    <source>
        <dbReference type="EMBL" id="KGB25538.1"/>
    </source>
</evidence>
<evidence type="ECO:0008006" key="3">
    <source>
        <dbReference type="Google" id="ProtNLM"/>
    </source>
</evidence>
<accession>A0A095B9S2</accession>
<comment type="caution">
    <text evidence="1">The sequence shown here is derived from an EMBL/GenBank/DDBJ whole genome shotgun (WGS) entry which is preliminary data.</text>
</comment>
<dbReference type="GeneID" id="89479409"/>
<protein>
    <recommendedName>
        <fullName evidence="3">Sulfotransferase domain-containing protein</fullName>
    </recommendedName>
</protein>
<dbReference type="PATRIC" id="fig|104102.7.peg.729"/>
<gene>
    <name evidence="1" type="ORF">AtDm6_0733</name>
</gene>
<dbReference type="AlphaFoldDB" id="A0A095B9S2"/>
<sequence length="308" mass="35022">MRFVFILGSPFCGSTAVGNMLNSHEHIFHAGEVDRLAIFSRYRNHDAHLTVNGCSLCSLQTSINNCTVWNNYPTEPLESKEKIVSAYYNLAKNSKKEIILDSSKNADWLTLLWEGGLDTCSSIILSRNPFSFAYSHFKATGFPFWQGIEAWRNIYDHCLRVVLSRGIPLLSLKHSDLLNDADNFFSKILYFLQLSGSVDYNHFYQYPCHALGGNVGSFLKYPNFNFTDYLNKELKENRNSTIQELFEKNLSPASPTQRSDDAWLRHLSTDDIASGLSLPGVVDTMTLLGYNPAKIVYEKIEWDNNNSK</sequence>
<keyword evidence="2" id="KW-1185">Reference proteome</keyword>
<dbReference type="EMBL" id="JOKM01000018">
    <property type="protein sequence ID" value="KGB25538.1"/>
    <property type="molecule type" value="Genomic_DNA"/>
</dbReference>